<dbReference type="EMBL" id="CP002857">
    <property type="protein sequence ID" value="AEI09692.1"/>
    <property type="molecule type" value="Genomic_DNA"/>
</dbReference>
<dbReference type="KEGG" id="crd:CRES_1336"/>
<keyword evidence="3" id="KW-1185">Reference proteome</keyword>
<evidence type="ECO:0000313" key="2">
    <source>
        <dbReference type="EMBL" id="AEI09692.1"/>
    </source>
</evidence>
<gene>
    <name evidence="2" type="ordered locus">CRES_1336</name>
</gene>
<evidence type="ECO:0000313" key="3">
    <source>
        <dbReference type="Proteomes" id="UP000000492"/>
    </source>
</evidence>
<feature type="region of interest" description="Disordered" evidence="1">
    <location>
        <begin position="367"/>
        <end position="390"/>
    </location>
</feature>
<dbReference type="HOGENOM" id="CLU_568279_0_0_11"/>
<sequence length="480" mass="52800">MRAKCAASRVKAHVTRQRAATSQRITRSASRAAHHARSRAAARLHALRLRALHIQHLPQLVRNFHELGGVGHNGVNILIGIRDLVDPSLARPIDDPLHSSGEVVRREQFAGLRAREATTGAVRRGTKRGAVPSPLDDIAGCAHRTRDQRLYPRICADGALAGKPHLAPEVFLGRGVVVVTVDALDFLEFAPDKISHAFDETIHHLLSVQPREPLRPVKVGDVCIELRCALDEVGQVLRRQADPILRAVLLSCEDVLLRDPVAHSARARVEEQPHAILFVQAQFDEVVAAAQRPQLLPPLRRVRKIHTVFIRHRLELLDPSTNRLALDLRVVIPRRQRNGALDRVAQHLQVFAFDVFAGVRGFDANHPAADIHSNGGRNDGAVRSEDRAYGGSHTDVGVWHQGYVREYERHGGQLAGLFEHAVLDDGREDLDGCFVSEFALGVDRLVAALTGHGESFLGFGFGLMSAAFSAILRSSKTKHS</sequence>
<protein>
    <submittedName>
        <fullName evidence="2">Uncharacterized protein</fullName>
    </submittedName>
</protein>
<evidence type="ECO:0000256" key="1">
    <source>
        <dbReference type="SAM" id="MobiDB-lite"/>
    </source>
</evidence>
<dbReference type="Proteomes" id="UP000000492">
    <property type="component" value="Chromosome"/>
</dbReference>
<proteinExistence type="predicted"/>
<reference evidence="2 3" key="1">
    <citation type="journal article" date="2012" name="BMC Genomics">
        <title>Complete genome sequence, lifestyle, and multi-drug resistance of the human pathogen Corynebacterium resistens DSM 45100 isolated from blood samples of a leukemia patient.</title>
        <authorList>
            <person name="Schroder J."/>
            <person name="Maus I."/>
            <person name="Meyer K."/>
            <person name="Wordemann S."/>
            <person name="Blom J."/>
            <person name="Jaenicke S."/>
            <person name="Schneider J."/>
            <person name="Trost E."/>
            <person name="Tauch A."/>
        </authorList>
    </citation>
    <scope>NUCLEOTIDE SEQUENCE [LARGE SCALE GENOMIC DNA]</scope>
    <source>
        <strain evidence="3">DSM 45100 / JCM 12819 / CCUG 50093 / GTC 2026 / SICGH 158</strain>
    </source>
</reference>
<name>F8DYM7_CORRG</name>
<accession>F8DYM7</accession>
<dbReference type="AlphaFoldDB" id="F8DYM7"/>
<organism evidence="2 3">
    <name type="scientific">Corynebacterium resistens (strain DSM 45100 / JCM 12819 / GTC 2026 / SICGH 158)</name>
    <dbReference type="NCBI Taxonomy" id="662755"/>
    <lineage>
        <taxon>Bacteria</taxon>
        <taxon>Bacillati</taxon>
        <taxon>Actinomycetota</taxon>
        <taxon>Actinomycetes</taxon>
        <taxon>Mycobacteriales</taxon>
        <taxon>Corynebacteriaceae</taxon>
        <taxon>Corynebacterium</taxon>
    </lineage>
</organism>